<accession>A0A1A9I6P3</accession>
<keyword evidence="3" id="KW-1185">Reference proteome</keyword>
<dbReference type="Gene3D" id="2.30.130.40">
    <property type="entry name" value="LON domain-like"/>
    <property type="match status" value="1"/>
</dbReference>
<dbReference type="InterPro" id="IPR015947">
    <property type="entry name" value="PUA-like_sf"/>
</dbReference>
<dbReference type="SMART" id="SM00464">
    <property type="entry name" value="LON"/>
    <property type="match status" value="1"/>
</dbReference>
<name>A0A1A9I6P3_9BACT</name>
<gene>
    <name evidence="2" type="ORF">A8C56_21940</name>
</gene>
<dbReference type="EMBL" id="CP015772">
    <property type="protein sequence ID" value="ANH83286.1"/>
    <property type="molecule type" value="Genomic_DNA"/>
</dbReference>
<dbReference type="InterPro" id="IPR046336">
    <property type="entry name" value="Lon_prtase_N_sf"/>
</dbReference>
<dbReference type="STRING" id="1176587.A8C56_21940"/>
<protein>
    <submittedName>
        <fullName evidence="2">Peptidase S16</fullName>
    </submittedName>
</protein>
<evidence type="ECO:0000259" key="1">
    <source>
        <dbReference type="SMART" id="SM00464"/>
    </source>
</evidence>
<organism evidence="2 3">
    <name type="scientific">Niabella ginsenosidivorans</name>
    <dbReference type="NCBI Taxonomy" id="1176587"/>
    <lineage>
        <taxon>Bacteria</taxon>
        <taxon>Pseudomonadati</taxon>
        <taxon>Bacteroidota</taxon>
        <taxon>Chitinophagia</taxon>
        <taxon>Chitinophagales</taxon>
        <taxon>Chitinophagaceae</taxon>
        <taxon>Niabella</taxon>
    </lineage>
</organism>
<dbReference type="KEGG" id="nia:A8C56_21940"/>
<dbReference type="Pfam" id="PF02190">
    <property type="entry name" value="LON_substr_bdg"/>
    <property type="match status" value="1"/>
</dbReference>
<dbReference type="AlphaFoldDB" id="A0A1A9I6P3"/>
<sequence>MTNFIPIFPLSIVVFPDEQVNLHIFEPRYQQLITESVALKKPFGIPVVMDNRLQDFGLLVYVEAVAKTYENGEMDIITRGTDLFKILEVIKDIPEKLYSGAIVNYPENNFQGNPRVMKQLIQQMRQLHSYLQVKKDFKKEDEALNAYDIAHHSGLTLYEEYELLQLTHERQRQEYLKRHFERTLPVFEKMNQLKARINMNGHFKNLNGFNIK</sequence>
<proteinExistence type="predicted"/>
<evidence type="ECO:0000313" key="2">
    <source>
        <dbReference type="EMBL" id="ANH83286.1"/>
    </source>
</evidence>
<dbReference type="OrthoDB" id="25394at2"/>
<reference evidence="2 3" key="1">
    <citation type="submission" date="2016-05" db="EMBL/GenBank/DDBJ databases">
        <title>Niabella ginsenosidivorans BS26 whole genome sequencing.</title>
        <authorList>
            <person name="Im W.T."/>
            <person name="Siddiqi M.Z."/>
        </authorList>
    </citation>
    <scope>NUCLEOTIDE SEQUENCE [LARGE SCALE GENOMIC DNA]</scope>
    <source>
        <strain evidence="2 3">BS26</strain>
    </source>
</reference>
<dbReference type="InterPro" id="IPR003111">
    <property type="entry name" value="Lon_prtase_N"/>
</dbReference>
<dbReference type="Proteomes" id="UP000077667">
    <property type="component" value="Chromosome"/>
</dbReference>
<feature type="domain" description="Lon N-terminal" evidence="1">
    <location>
        <begin position="4"/>
        <end position="178"/>
    </location>
</feature>
<evidence type="ECO:0000313" key="3">
    <source>
        <dbReference type="Proteomes" id="UP000077667"/>
    </source>
</evidence>
<dbReference type="SUPFAM" id="SSF88697">
    <property type="entry name" value="PUA domain-like"/>
    <property type="match status" value="1"/>
</dbReference>